<dbReference type="Pfam" id="PF07833">
    <property type="entry name" value="Cu_amine_oxidN1"/>
    <property type="match status" value="1"/>
</dbReference>
<feature type="chain" id="PRO_5046587468" evidence="1">
    <location>
        <begin position="25"/>
        <end position="323"/>
    </location>
</feature>
<name>A0ABS7D3J4_9BACL</name>
<evidence type="ECO:0000256" key="1">
    <source>
        <dbReference type="SAM" id="SignalP"/>
    </source>
</evidence>
<accession>A0ABS7D3J4</accession>
<dbReference type="InterPro" id="IPR012854">
    <property type="entry name" value="Cu_amine_oxidase-like_N"/>
</dbReference>
<keyword evidence="4" id="KW-1185">Reference proteome</keyword>
<protein>
    <submittedName>
        <fullName evidence="3">Copper amine oxidase N-terminal domain-containing protein</fullName>
    </submittedName>
</protein>
<keyword evidence="1" id="KW-0732">Signal</keyword>
<proteinExistence type="predicted"/>
<dbReference type="RefSeq" id="WP_219871732.1">
    <property type="nucleotide sequence ID" value="NZ_JAHZIJ010000003.1"/>
</dbReference>
<evidence type="ECO:0000313" key="4">
    <source>
        <dbReference type="Proteomes" id="UP000812277"/>
    </source>
</evidence>
<evidence type="ECO:0000313" key="3">
    <source>
        <dbReference type="EMBL" id="MBW7474497.1"/>
    </source>
</evidence>
<dbReference type="SUPFAM" id="SSF55383">
    <property type="entry name" value="Copper amine oxidase, domain N"/>
    <property type="match status" value="2"/>
</dbReference>
<dbReference type="Proteomes" id="UP000812277">
    <property type="component" value="Unassembled WGS sequence"/>
</dbReference>
<comment type="caution">
    <text evidence="3">The sequence shown here is derived from an EMBL/GenBank/DDBJ whole genome shotgun (WGS) entry which is preliminary data.</text>
</comment>
<feature type="domain" description="Copper amine oxidase-like N-terminal" evidence="2">
    <location>
        <begin position="47"/>
        <end position="148"/>
    </location>
</feature>
<dbReference type="EMBL" id="JAHZIJ010000003">
    <property type="protein sequence ID" value="MBW7474497.1"/>
    <property type="molecule type" value="Genomic_DNA"/>
</dbReference>
<reference evidence="3 4" key="1">
    <citation type="submission" date="2021-07" db="EMBL/GenBank/DDBJ databases">
        <title>Paenibacillus radiodurans sp. nov., isolated from the southeastern edge of Tengger Desert.</title>
        <authorList>
            <person name="Zhang G."/>
        </authorList>
    </citation>
    <scope>NUCLEOTIDE SEQUENCE [LARGE SCALE GENOMIC DNA]</scope>
    <source>
        <strain evidence="3 4">DT7-4</strain>
    </source>
</reference>
<feature type="signal peptide" evidence="1">
    <location>
        <begin position="1"/>
        <end position="24"/>
    </location>
</feature>
<dbReference type="InterPro" id="IPR036582">
    <property type="entry name" value="Mao_N_sf"/>
</dbReference>
<gene>
    <name evidence="3" type="ORF">K0T92_07045</name>
</gene>
<organism evidence="3 4">
    <name type="scientific">Paenibacillus oenotherae</name>
    <dbReference type="NCBI Taxonomy" id="1435645"/>
    <lineage>
        <taxon>Bacteria</taxon>
        <taxon>Bacillati</taxon>
        <taxon>Bacillota</taxon>
        <taxon>Bacilli</taxon>
        <taxon>Bacillales</taxon>
        <taxon>Paenibacillaceae</taxon>
        <taxon>Paenibacillus</taxon>
    </lineage>
</organism>
<evidence type="ECO:0000259" key="2">
    <source>
        <dbReference type="Pfam" id="PF07833"/>
    </source>
</evidence>
<sequence length="323" mass="36057">MITNRTKRIAVVLAGAAVAMVCWAGGVGANESDKVIMYPKPVEVLYNAEKIQFDVKPKMMNDSVFVPIRFIADKLGGKLELTGRNLKIVRGKFTLELTIGSARAKVNGKELMLRVPVIEERGRTLVPLQVVNPGLGVAVEWDAASRYVWIGSKTIRSIDDVGIAVDIKPFLKYYEKAPYLLKTMKNGKEVNYTTVKVLSVSDLPVKLSDDLTIYGIHNATVKGEDHVGIRQTYVGEAHRGTHVALLTSDKKARFRPSVGAYTKNYKDQTKHCVYSMYGRDDKYIFGAEPSITRTINQVEYIQIDTIFQDSLILIKNPNMVQTQ</sequence>
<dbReference type="Gene3D" id="3.30.457.10">
    <property type="entry name" value="Copper amine oxidase-like, N-terminal domain"/>
    <property type="match status" value="2"/>
</dbReference>